<dbReference type="Proteomes" id="UP000064715">
    <property type="component" value="Unassembled WGS sequence"/>
</dbReference>
<protein>
    <submittedName>
        <fullName evidence="1">Uncharacterized protein</fullName>
    </submittedName>
</protein>
<comment type="caution">
    <text evidence="1">The sequence shown here is derived from an EMBL/GenBank/DDBJ whole genome shotgun (WGS) entry which is preliminary data.</text>
</comment>
<sequence length="126" mass="14821">MKPMLLKSYNYRPGKIIYDGKDDDFYDYSDKIFIPQLNSEIIFQNKDAKPLWNLQDDLICEVLYNISEIKVITYQDDLKPSYKNNDLDIYVFSHLFPDDTLHIVLAEGESQPARYKIILLGYLVTT</sequence>
<evidence type="ECO:0000313" key="2">
    <source>
        <dbReference type="Proteomes" id="UP000064715"/>
    </source>
</evidence>
<dbReference type="OrthoDB" id="6447347at2"/>
<gene>
    <name evidence="1" type="ORF">AWI28_18410</name>
</gene>
<accession>A0A0X4EML7</accession>
<keyword evidence="2" id="KW-1185">Reference proteome</keyword>
<reference evidence="2" key="1">
    <citation type="submission" date="2016-01" db="EMBL/GenBank/DDBJ databases">
        <title>WGS of SAMN04407783.</title>
        <authorList>
            <person name="Adams M."/>
            <person name="Sutton G."/>
            <person name="Nelson K."/>
            <person name="Thaden J."/>
            <person name="Fowler V."/>
            <person name="Mccorrison J."/>
            <person name="Sanka R."/>
            <person name="Brinkac L."/>
            <person name="Nierman W."/>
        </authorList>
    </citation>
    <scope>NUCLEOTIDE SEQUENCE [LARGE SCALE GENOMIC DNA]</scope>
    <source>
        <strain evidence="2">GN04363</strain>
    </source>
</reference>
<name>A0A0X4EML7_9ENTR</name>
<proteinExistence type="predicted"/>
<dbReference type="EMBL" id="LRCR01000022">
    <property type="protein sequence ID" value="KUQ82943.1"/>
    <property type="molecule type" value="Genomic_DNA"/>
</dbReference>
<evidence type="ECO:0000313" key="1">
    <source>
        <dbReference type="EMBL" id="KUQ82943.1"/>
    </source>
</evidence>
<dbReference type="RefSeq" id="WP_059311632.1">
    <property type="nucleotide sequence ID" value="NZ_LRCR01000022.1"/>
</dbReference>
<dbReference type="AlphaFoldDB" id="A0A0X4EML7"/>
<organism evidence="1 2">
    <name type="scientific">Enterobacter genomosp. O</name>
    <dbReference type="NCBI Taxonomy" id="2364150"/>
    <lineage>
        <taxon>Bacteria</taxon>
        <taxon>Pseudomonadati</taxon>
        <taxon>Pseudomonadota</taxon>
        <taxon>Gammaproteobacteria</taxon>
        <taxon>Enterobacterales</taxon>
        <taxon>Enterobacteriaceae</taxon>
        <taxon>Enterobacter</taxon>
        <taxon>Enterobacter cloacae complex</taxon>
        <taxon>Enterobacter cloacae complex clade O</taxon>
    </lineage>
</organism>